<feature type="region of interest" description="Disordered" evidence="1">
    <location>
        <begin position="1"/>
        <end position="131"/>
    </location>
</feature>
<evidence type="ECO:0000256" key="1">
    <source>
        <dbReference type="SAM" id="MobiDB-lite"/>
    </source>
</evidence>
<accession>A0A815X5Z4</accession>
<feature type="compositionally biased region" description="Acidic residues" evidence="1">
    <location>
        <begin position="94"/>
        <end position="103"/>
    </location>
</feature>
<dbReference type="Proteomes" id="UP000663845">
    <property type="component" value="Unassembled WGS sequence"/>
</dbReference>
<organism evidence="2 3">
    <name type="scientific">Adineta steineri</name>
    <dbReference type="NCBI Taxonomy" id="433720"/>
    <lineage>
        <taxon>Eukaryota</taxon>
        <taxon>Metazoa</taxon>
        <taxon>Spiralia</taxon>
        <taxon>Gnathifera</taxon>
        <taxon>Rotifera</taxon>
        <taxon>Eurotatoria</taxon>
        <taxon>Bdelloidea</taxon>
        <taxon>Adinetida</taxon>
        <taxon>Adinetidae</taxon>
        <taxon>Adineta</taxon>
    </lineage>
</organism>
<evidence type="ECO:0000313" key="2">
    <source>
        <dbReference type="EMBL" id="CAF1553431.1"/>
    </source>
</evidence>
<feature type="compositionally biased region" description="Basic and acidic residues" evidence="1">
    <location>
        <begin position="115"/>
        <end position="131"/>
    </location>
</feature>
<reference evidence="2" key="1">
    <citation type="submission" date="2021-02" db="EMBL/GenBank/DDBJ databases">
        <authorList>
            <person name="Nowell W R."/>
        </authorList>
    </citation>
    <scope>NUCLEOTIDE SEQUENCE</scope>
</reference>
<feature type="non-terminal residue" evidence="2">
    <location>
        <position position="1"/>
    </location>
</feature>
<dbReference type="EMBL" id="CAJNOG010005682">
    <property type="protein sequence ID" value="CAF1553431.1"/>
    <property type="molecule type" value="Genomic_DNA"/>
</dbReference>
<comment type="caution">
    <text evidence="2">The sequence shown here is derived from an EMBL/GenBank/DDBJ whole genome shotgun (WGS) entry which is preliminary data.</text>
</comment>
<feature type="compositionally biased region" description="Polar residues" evidence="1">
    <location>
        <begin position="58"/>
        <end position="90"/>
    </location>
</feature>
<sequence length="131" mass="14369">MLVPDRKTAPSPTTVSSGTTNNSKKRSTTNPAATKQRKKQKRGGIDTDENDLSKDGENSLSQSLFDDQTSSRTPLSGQKLNDSQLPRSTTLNDLNDDGDDIDDQQIQGDSNQIKKFNDPEACEQTHHIVIP</sequence>
<protein>
    <submittedName>
        <fullName evidence="2">Uncharacterized protein</fullName>
    </submittedName>
</protein>
<name>A0A815X5Z4_9BILA</name>
<proteinExistence type="predicted"/>
<evidence type="ECO:0000313" key="3">
    <source>
        <dbReference type="Proteomes" id="UP000663845"/>
    </source>
</evidence>
<dbReference type="AlphaFoldDB" id="A0A815X5Z4"/>
<gene>
    <name evidence="2" type="ORF">JYZ213_LOCUS46453</name>
</gene>